<dbReference type="InterPro" id="IPR009080">
    <property type="entry name" value="tRNAsynth_Ia_anticodon-bd"/>
</dbReference>
<keyword evidence="3" id="KW-1185">Reference proteome</keyword>
<feature type="region of interest" description="Disordered" evidence="1">
    <location>
        <begin position="138"/>
        <end position="159"/>
    </location>
</feature>
<evidence type="ECO:0000259" key="2">
    <source>
        <dbReference type="SMART" id="SM00836"/>
    </source>
</evidence>
<dbReference type="SUPFAM" id="SSF47323">
    <property type="entry name" value="Anticodon-binding domain of a subclass of class I aminoacyl-tRNA synthetases"/>
    <property type="match status" value="1"/>
</dbReference>
<feature type="domain" description="DALR anticodon binding" evidence="2">
    <location>
        <begin position="527"/>
        <end position="666"/>
    </location>
</feature>
<proteinExistence type="predicted"/>
<dbReference type="InterPro" id="IPR037380">
    <property type="entry name" value="DALRD3"/>
</dbReference>
<dbReference type="PANTHER" id="PTHR16043:SF1">
    <property type="entry name" value="DALR ANTICODON-BINDING DOMAIN-CONTAINING PROTEIN 3"/>
    <property type="match status" value="1"/>
</dbReference>
<dbReference type="KEGG" id="pmrn:116952889"/>
<dbReference type="CTD" id="55152"/>
<organism evidence="3 4">
    <name type="scientific">Petromyzon marinus</name>
    <name type="common">Sea lamprey</name>
    <dbReference type="NCBI Taxonomy" id="7757"/>
    <lineage>
        <taxon>Eukaryota</taxon>
        <taxon>Metazoa</taxon>
        <taxon>Chordata</taxon>
        <taxon>Craniata</taxon>
        <taxon>Vertebrata</taxon>
        <taxon>Cyclostomata</taxon>
        <taxon>Hyperoartia</taxon>
        <taxon>Petromyzontiformes</taxon>
        <taxon>Petromyzontidae</taxon>
        <taxon>Petromyzon</taxon>
    </lineage>
</organism>
<sequence length="666" mass="74420">MAAPMGRRHELSVSRCIEAVEELLMRHAAPRPKPLPEQLAEHVEPPGKARCSRETRPARVFKECSARNLGQRDLVVPQGVLVMLFEGGQVPSAFIADLMSSHDLRLPTVTDCVQTESGLAVRFDRREMYNRVLGRHPASDLMSDAGTPEGHRASLEGTADQPSVKTLSLNCCLPNERSSSEDGYCCECQEHGNLPEVAKRELRSSVVVNCPCLQRCEPLTPGHLRSVLLAHQLSRLLSLDGYHVYKCPAIKEGAHVEVLKPLRVEWPTLPAEKTAAHGDSDPLTDPVAECRSRLLQSGFAEPVERQSATETKLSRRSEPELETNRKKEKAERETRVANEAKSARSSPDQMYRVNLQQFVSTHCLEGMDPNLNTVLVDDEYLAQVVELEAALNGCQGGETRLLHIVCCEEEFNQQKVHLLLQLVGQSDAVKMQRHVVVGSVKTGEGTSQVDALDYLRLRRAQMKEASVMKYGNSVQGPEWEEIIDVMTAATVKFELLSSAHRSTLPLELGEGAERASAARGRRSGTFVMYNSARLSTLFQNYRTAVKRGMYPKFPEVSSLDFSLLNEEEEWRLLYNYIVPFGELLSRSSHLEPARGIHATAHTDVLYKFLVELSMDFSSYYNRVRVLSEPVPHLSGIMFARLRLLERLQEVMHAAMSALGLPPLKQI</sequence>
<dbReference type="InterPro" id="IPR008909">
    <property type="entry name" value="DALR_anticod-bd"/>
</dbReference>
<dbReference type="Pfam" id="PF05746">
    <property type="entry name" value="DALR_1"/>
    <property type="match status" value="1"/>
</dbReference>
<dbReference type="SMART" id="SM00836">
    <property type="entry name" value="DALR_1"/>
    <property type="match status" value="1"/>
</dbReference>
<name>A0AAJ7XBC0_PETMA</name>
<dbReference type="Gene3D" id="1.10.730.10">
    <property type="entry name" value="Isoleucyl-tRNA Synthetase, Domain 1"/>
    <property type="match status" value="1"/>
</dbReference>
<evidence type="ECO:0000313" key="4">
    <source>
        <dbReference type="RefSeq" id="XP_032828454.1"/>
    </source>
</evidence>
<feature type="compositionally biased region" description="Basic and acidic residues" evidence="1">
    <location>
        <begin position="39"/>
        <end position="50"/>
    </location>
</feature>
<reference evidence="4" key="1">
    <citation type="submission" date="2025-08" db="UniProtKB">
        <authorList>
            <consortium name="RefSeq"/>
        </authorList>
    </citation>
    <scope>IDENTIFICATION</scope>
    <source>
        <tissue evidence="4">Sperm</tissue>
    </source>
</reference>
<dbReference type="Proteomes" id="UP001318040">
    <property type="component" value="Chromosome 49"/>
</dbReference>
<feature type="compositionally biased region" description="Basic and acidic residues" evidence="1">
    <location>
        <begin position="312"/>
        <end position="342"/>
    </location>
</feature>
<dbReference type="GO" id="GO:0005524">
    <property type="term" value="F:ATP binding"/>
    <property type="evidence" value="ECO:0007669"/>
    <property type="project" value="InterPro"/>
</dbReference>
<dbReference type="GO" id="GO:0106217">
    <property type="term" value="P:tRNA C3-cytosine methylation"/>
    <property type="evidence" value="ECO:0007669"/>
    <property type="project" value="TreeGrafter"/>
</dbReference>
<evidence type="ECO:0000256" key="1">
    <source>
        <dbReference type="SAM" id="MobiDB-lite"/>
    </source>
</evidence>
<protein>
    <submittedName>
        <fullName evidence="4">DALR anticodon-binding domain-containing protein 3 isoform X1</fullName>
    </submittedName>
</protein>
<dbReference type="PANTHER" id="PTHR16043">
    <property type="entry name" value="DALRD3 PROTEIN"/>
    <property type="match status" value="1"/>
</dbReference>
<feature type="region of interest" description="Disordered" evidence="1">
    <location>
        <begin position="301"/>
        <end position="347"/>
    </location>
</feature>
<dbReference type="GO" id="GO:0000049">
    <property type="term" value="F:tRNA binding"/>
    <property type="evidence" value="ECO:0007669"/>
    <property type="project" value="TreeGrafter"/>
</dbReference>
<dbReference type="AlphaFoldDB" id="A0AAJ7XBC0"/>
<feature type="region of interest" description="Disordered" evidence="1">
    <location>
        <begin position="29"/>
        <end position="50"/>
    </location>
</feature>
<gene>
    <name evidence="4" type="primary">DALRD3</name>
</gene>
<evidence type="ECO:0000313" key="3">
    <source>
        <dbReference type="Proteomes" id="UP001318040"/>
    </source>
</evidence>
<accession>A0AAJ7XBC0</accession>
<dbReference type="RefSeq" id="XP_032828454.1">
    <property type="nucleotide sequence ID" value="XM_032972563.1"/>
</dbReference>
<dbReference type="GO" id="GO:0004814">
    <property type="term" value="F:arginine-tRNA ligase activity"/>
    <property type="evidence" value="ECO:0007669"/>
    <property type="project" value="InterPro"/>
</dbReference>
<dbReference type="GO" id="GO:0006420">
    <property type="term" value="P:arginyl-tRNA aminoacylation"/>
    <property type="evidence" value="ECO:0007669"/>
    <property type="project" value="InterPro"/>
</dbReference>